<dbReference type="GO" id="GO:0030295">
    <property type="term" value="F:protein kinase activator activity"/>
    <property type="evidence" value="ECO:0007669"/>
    <property type="project" value="TreeGrafter"/>
</dbReference>
<evidence type="ECO:0000256" key="7">
    <source>
        <dbReference type="SAM" id="Phobius"/>
    </source>
</evidence>
<comment type="similarity">
    <text evidence="2">Belongs to the eukaryotic ribosomal protein P1/P2 family.</text>
</comment>
<evidence type="ECO:0000313" key="8">
    <source>
        <dbReference type="EMBL" id="KAJ7388092.1"/>
    </source>
</evidence>
<dbReference type="AlphaFoldDB" id="A0A9X0D5H3"/>
<dbReference type="PANTHER" id="PTHR45696">
    <property type="entry name" value="60S ACIDIC RIBOSOMAL PROTEIN P1"/>
    <property type="match status" value="1"/>
</dbReference>
<sequence>MILHDDGVPITADKIEKLIKAAKVDVEPFWPGLFAKALEGNSLDSLIQSAGAPGAGGAAPAAGGLLPVGVRLKLRRRRRKKKRNLSLTKSRMTTWVFGELLKKNKQFGRFSGTDQGQNMTVFQLCAWEVCAVPGKSVLCLVLRVSLGGFVTTLRSVFDLSPEVEKNKW</sequence>
<keyword evidence="7" id="KW-1133">Transmembrane helix</keyword>
<accession>A0A9X0D5H3</accession>
<organism evidence="8 9">
    <name type="scientific">Desmophyllum pertusum</name>
    <dbReference type="NCBI Taxonomy" id="174260"/>
    <lineage>
        <taxon>Eukaryota</taxon>
        <taxon>Metazoa</taxon>
        <taxon>Cnidaria</taxon>
        <taxon>Anthozoa</taxon>
        <taxon>Hexacorallia</taxon>
        <taxon>Scleractinia</taxon>
        <taxon>Caryophylliina</taxon>
        <taxon>Caryophylliidae</taxon>
        <taxon>Desmophyllum</taxon>
    </lineage>
</organism>
<dbReference type="Pfam" id="PF00428">
    <property type="entry name" value="Ribosomal_60s"/>
    <property type="match status" value="1"/>
</dbReference>
<dbReference type="CDD" id="cd05831">
    <property type="entry name" value="Ribosomal_P1"/>
    <property type="match status" value="1"/>
</dbReference>
<gene>
    <name evidence="8" type="primary">RPLP1_2</name>
    <name evidence="8" type="ORF">OS493_039879</name>
</gene>
<evidence type="ECO:0000256" key="1">
    <source>
        <dbReference type="ARBA" id="ARBA00003362"/>
    </source>
</evidence>
<keyword evidence="7" id="KW-0472">Membrane</keyword>
<dbReference type="Proteomes" id="UP001163046">
    <property type="component" value="Unassembled WGS sequence"/>
</dbReference>
<dbReference type="OrthoDB" id="2194681at2759"/>
<evidence type="ECO:0000313" key="9">
    <source>
        <dbReference type="Proteomes" id="UP001163046"/>
    </source>
</evidence>
<dbReference type="GO" id="GO:0043021">
    <property type="term" value="F:ribonucleoprotein complex binding"/>
    <property type="evidence" value="ECO:0007669"/>
    <property type="project" value="TreeGrafter"/>
</dbReference>
<dbReference type="InterPro" id="IPR038716">
    <property type="entry name" value="P1/P2_N_sf"/>
</dbReference>
<evidence type="ECO:0000256" key="4">
    <source>
        <dbReference type="ARBA" id="ARBA00023274"/>
    </source>
</evidence>
<evidence type="ECO:0000256" key="2">
    <source>
        <dbReference type="ARBA" id="ARBA00005436"/>
    </source>
</evidence>
<proteinExistence type="inferred from homology"/>
<dbReference type="GO" id="GO:0002181">
    <property type="term" value="P:cytoplasmic translation"/>
    <property type="evidence" value="ECO:0007669"/>
    <property type="project" value="TreeGrafter"/>
</dbReference>
<reference evidence="8" key="1">
    <citation type="submission" date="2023-01" db="EMBL/GenBank/DDBJ databases">
        <title>Genome assembly of the deep-sea coral Lophelia pertusa.</title>
        <authorList>
            <person name="Herrera S."/>
            <person name="Cordes E."/>
        </authorList>
    </citation>
    <scope>NUCLEOTIDE SEQUENCE</scope>
    <source>
        <strain evidence="8">USNM1676648</strain>
        <tissue evidence="8">Polyp</tissue>
    </source>
</reference>
<name>A0A9X0D5H3_9CNID</name>
<keyword evidence="9" id="KW-1185">Reference proteome</keyword>
<dbReference type="FunFam" id="1.10.10.1410:FF:000001">
    <property type="entry name" value="60S acidic ribosomal protein P1"/>
    <property type="match status" value="1"/>
</dbReference>
<dbReference type="EMBL" id="MU825648">
    <property type="protein sequence ID" value="KAJ7388092.1"/>
    <property type="molecule type" value="Genomic_DNA"/>
</dbReference>
<feature type="transmembrane region" description="Helical" evidence="7">
    <location>
        <begin position="55"/>
        <end position="74"/>
    </location>
</feature>
<dbReference type="GO" id="GO:0003735">
    <property type="term" value="F:structural constituent of ribosome"/>
    <property type="evidence" value="ECO:0007669"/>
    <property type="project" value="TreeGrafter"/>
</dbReference>
<keyword evidence="7" id="KW-0812">Transmembrane</keyword>
<dbReference type="GO" id="GO:0022625">
    <property type="term" value="C:cytosolic large ribosomal subunit"/>
    <property type="evidence" value="ECO:0007669"/>
    <property type="project" value="TreeGrafter"/>
</dbReference>
<keyword evidence="3 8" id="KW-0689">Ribosomal protein</keyword>
<evidence type="ECO:0000256" key="6">
    <source>
        <dbReference type="ARBA" id="ARBA00042918"/>
    </source>
</evidence>
<keyword evidence="4" id="KW-0687">Ribonucleoprotein</keyword>
<evidence type="ECO:0000256" key="5">
    <source>
        <dbReference type="ARBA" id="ARBA00041116"/>
    </source>
</evidence>
<comment type="function">
    <text evidence="1">Plays an important role in the elongation step of protein synthesis.</text>
</comment>
<evidence type="ECO:0000256" key="3">
    <source>
        <dbReference type="ARBA" id="ARBA00022980"/>
    </source>
</evidence>
<dbReference type="Gene3D" id="1.10.10.1410">
    <property type="match status" value="1"/>
</dbReference>
<protein>
    <recommendedName>
        <fullName evidence="5">Large ribosomal subunit protein P1</fullName>
    </recommendedName>
    <alternativeName>
        <fullName evidence="6">60S acidic ribosomal protein P1</fullName>
    </alternativeName>
</protein>
<comment type="caution">
    <text evidence="8">The sequence shown here is derived from an EMBL/GenBank/DDBJ whole genome shotgun (WGS) entry which is preliminary data.</text>
</comment>
<dbReference type="PANTHER" id="PTHR45696:SF10">
    <property type="entry name" value="LARGE RIBOSOMAL SUBUNIT PROTEIN P1"/>
    <property type="match status" value="1"/>
</dbReference>